<feature type="transmembrane region" description="Helical" evidence="8">
    <location>
        <begin position="187"/>
        <end position="207"/>
    </location>
</feature>
<sequence length="365" mass="41405">MNPSKLQISFSEYFVLQIMIFGGTSFFLYPYFIIQATHESYWMIIVIWMLLGMLGAWLYSCMLALEPGKDAFTICKHQFGMMGSLLFIVPLLWFVGSSIVLMIRAHGEMISMTMLHTTPQWFLSGVVFVSAFLASGGLISIVRTAGVFIIVSIPLSIALTLLGLSDIQIQLGKPWLPNNGDFLQQASFYGSSYVWTGFIYFAVTGAYTNKPKQLWKSYGIATVFFFPIIFGAVYFPILTFGPELTRSLTFPYITKMDSISHYWLVIENLTAVFVSVSMLYVILAMALMIHCFVVGMRTLFPKFKENLLYIITGVLTYGMALIIPSWNWIEQVVIWATPLRLYVVFVIPAAILIKYRIQKGKKHQP</sequence>
<dbReference type="Proteomes" id="UP001652445">
    <property type="component" value="Unassembled WGS sequence"/>
</dbReference>
<comment type="subcellular location">
    <subcellularLocation>
        <location evidence="1">Membrane</location>
        <topology evidence="1">Multi-pass membrane protein</topology>
    </subcellularLocation>
</comment>
<evidence type="ECO:0000256" key="1">
    <source>
        <dbReference type="ARBA" id="ARBA00004141"/>
    </source>
</evidence>
<dbReference type="PANTHER" id="PTHR34975:SF2">
    <property type="entry name" value="SPORE GERMINATION PROTEIN A2"/>
    <property type="match status" value="1"/>
</dbReference>
<dbReference type="PANTHER" id="PTHR34975">
    <property type="entry name" value="SPORE GERMINATION PROTEIN A2"/>
    <property type="match status" value="1"/>
</dbReference>
<reference evidence="9 10" key="1">
    <citation type="submission" date="2022-09" db="EMBL/GenBank/DDBJ databases">
        <authorList>
            <person name="Han X.L."/>
            <person name="Wang Q."/>
            <person name="Lu T."/>
        </authorList>
    </citation>
    <scope>NUCLEOTIDE SEQUENCE [LARGE SCALE GENOMIC DNA]</scope>
    <source>
        <strain evidence="9 10">WQ 127069</strain>
    </source>
</reference>
<feature type="transmembrane region" description="Helical" evidence="8">
    <location>
        <begin position="121"/>
        <end position="139"/>
    </location>
</feature>
<proteinExistence type="inferred from homology"/>
<evidence type="ECO:0000256" key="6">
    <source>
        <dbReference type="ARBA" id="ARBA00022989"/>
    </source>
</evidence>
<organism evidence="9 10">
    <name type="scientific">Paenibacillus baimaensis</name>
    <dbReference type="NCBI Taxonomy" id="2982185"/>
    <lineage>
        <taxon>Bacteria</taxon>
        <taxon>Bacillati</taxon>
        <taxon>Bacillota</taxon>
        <taxon>Bacilli</taxon>
        <taxon>Bacillales</taxon>
        <taxon>Paenibacillaceae</taxon>
        <taxon>Paenibacillus</taxon>
    </lineage>
</organism>
<dbReference type="Pfam" id="PF03845">
    <property type="entry name" value="Spore_permease"/>
    <property type="match status" value="1"/>
</dbReference>
<evidence type="ECO:0000313" key="9">
    <source>
        <dbReference type="EMBL" id="MCU6794412.1"/>
    </source>
</evidence>
<dbReference type="InterPro" id="IPR004761">
    <property type="entry name" value="Spore_GerAB"/>
</dbReference>
<feature type="transmembrane region" description="Helical" evidence="8">
    <location>
        <begin position="40"/>
        <end position="59"/>
    </location>
</feature>
<keyword evidence="3" id="KW-0813">Transport</keyword>
<evidence type="ECO:0000256" key="2">
    <source>
        <dbReference type="ARBA" id="ARBA00007998"/>
    </source>
</evidence>
<evidence type="ECO:0000256" key="3">
    <source>
        <dbReference type="ARBA" id="ARBA00022448"/>
    </source>
</evidence>
<feature type="transmembrane region" description="Helical" evidence="8">
    <location>
        <begin position="332"/>
        <end position="353"/>
    </location>
</feature>
<keyword evidence="5 8" id="KW-0812">Transmembrane</keyword>
<evidence type="ECO:0000256" key="5">
    <source>
        <dbReference type="ARBA" id="ARBA00022692"/>
    </source>
</evidence>
<dbReference type="RefSeq" id="WP_262685572.1">
    <property type="nucleotide sequence ID" value="NZ_JAOQIO010000084.1"/>
</dbReference>
<evidence type="ECO:0000313" key="10">
    <source>
        <dbReference type="Proteomes" id="UP001652445"/>
    </source>
</evidence>
<feature type="transmembrane region" description="Helical" evidence="8">
    <location>
        <begin position="307"/>
        <end position="326"/>
    </location>
</feature>
<keyword evidence="10" id="KW-1185">Reference proteome</keyword>
<keyword evidence="4" id="KW-0309">Germination</keyword>
<keyword evidence="6 8" id="KW-1133">Transmembrane helix</keyword>
<feature type="transmembrane region" description="Helical" evidence="8">
    <location>
        <begin position="219"/>
        <end position="242"/>
    </location>
</feature>
<feature type="transmembrane region" description="Helical" evidence="8">
    <location>
        <begin position="12"/>
        <end position="34"/>
    </location>
</feature>
<dbReference type="EMBL" id="JAOQIO010000084">
    <property type="protein sequence ID" value="MCU6794412.1"/>
    <property type="molecule type" value="Genomic_DNA"/>
</dbReference>
<feature type="transmembrane region" description="Helical" evidence="8">
    <location>
        <begin position="79"/>
        <end position="101"/>
    </location>
</feature>
<evidence type="ECO:0000256" key="8">
    <source>
        <dbReference type="SAM" id="Phobius"/>
    </source>
</evidence>
<accession>A0ABT2UKJ8</accession>
<feature type="transmembrane region" description="Helical" evidence="8">
    <location>
        <begin position="262"/>
        <end position="295"/>
    </location>
</feature>
<evidence type="ECO:0000256" key="4">
    <source>
        <dbReference type="ARBA" id="ARBA00022544"/>
    </source>
</evidence>
<keyword evidence="7 8" id="KW-0472">Membrane</keyword>
<comment type="caution">
    <text evidence="9">The sequence shown here is derived from an EMBL/GenBank/DDBJ whole genome shotgun (WGS) entry which is preliminary data.</text>
</comment>
<evidence type="ECO:0000256" key="7">
    <source>
        <dbReference type="ARBA" id="ARBA00023136"/>
    </source>
</evidence>
<comment type="similarity">
    <text evidence="2">Belongs to the amino acid-polyamine-organocation (APC) superfamily. Spore germination protein (SGP) (TC 2.A.3.9) family.</text>
</comment>
<gene>
    <name evidence="9" type="ORF">OB236_20095</name>
</gene>
<name>A0ABT2UKJ8_9BACL</name>
<protein>
    <submittedName>
        <fullName evidence="9">GerAB/ArcD/ProY family transporter</fullName>
    </submittedName>
</protein>
<feature type="transmembrane region" description="Helical" evidence="8">
    <location>
        <begin position="146"/>
        <end position="167"/>
    </location>
</feature>